<accession>A0A1H8KK20</accession>
<feature type="transmembrane region" description="Helical" evidence="1">
    <location>
        <begin position="27"/>
        <end position="47"/>
    </location>
</feature>
<feature type="transmembrane region" description="Helical" evidence="1">
    <location>
        <begin position="54"/>
        <end position="76"/>
    </location>
</feature>
<evidence type="ECO:0000313" key="2">
    <source>
        <dbReference type="EMBL" id="SEN93234.1"/>
    </source>
</evidence>
<keyword evidence="1" id="KW-0472">Membrane</keyword>
<dbReference type="OrthoDB" id="7862849at2"/>
<evidence type="ECO:0000256" key="1">
    <source>
        <dbReference type="SAM" id="Phobius"/>
    </source>
</evidence>
<dbReference type="RefSeq" id="WP_073130566.1">
    <property type="nucleotide sequence ID" value="NZ_FOCM01000008.1"/>
</dbReference>
<keyword evidence="1" id="KW-0812">Transmembrane</keyword>
<gene>
    <name evidence="2" type="ORF">SAMN04488011_10815</name>
</gene>
<organism evidence="2 3">
    <name type="scientific">Palleronia pelagia</name>
    <dbReference type="NCBI Taxonomy" id="387096"/>
    <lineage>
        <taxon>Bacteria</taxon>
        <taxon>Pseudomonadati</taxon>
        <taxon>Pseudomonadota</taxon>
        <taxon>Alphaproteobacteria</taxon>
        <taxon>Rhodobacterales</taxon>
        <taxon>Roseobacteraceae</taxon>
        <taxon>Palleronia</taxon>
    </lineage>
</organism>
<proteinExistence type="predicted"/>
<keyword evidence="1" id="KW-1133">Transmembrane helix</keyword>
<evidence type="ECO:0008006" key="4">
    <source>
        <dbReference type="Google" id="ProtNLM"/>
    </source>
</evidence>
<dbReference type="AlphaFoldDB" id="A0A1H8KK20"/>
<dbReference type="EMBL" id="FOCM01000008">
    <property type="protein sequence ID" value="SEN93234.1"/>
    <property type="molecule type" value="Genomic_DNA"/>
</dbReference>
<keyword evidence="3" id="KW-1185">Reference proteome</keyword>
<name>A0A1H8KK20_9RHOB</name>
<protein>
    <recommendedName>
        <fullName evidence="4">DUF2484 family protein</fullName>
    </recommendedName>
</protein>
<dbReference type="Pfam" id="PF10658">
    <property type="entry name" value="DUF2484"/>
    <property type="match status" value="1"/>
</dbReference>
<evidence type="ECO:0000313" key="3">
    <source>
        <dbReference type="Proteomes" id="UP000199372"/>
    </source>
</evidence>
<dbReference type="InterPro" id="IPR018919">
    <property type="entry name" value="DUF2484"/>
</dbReference>
<reference evidence="3" key="1">
    <citation type="submission" date="2016-10" db="EMBL/GenBank/DDBJ databases">
        <authorList>
            <person name="Varghese N."/>
            <person name="Submissions S."/>
        </authorList>
    </citation>
    <scope>NUCLEOTIDE SEQUENCE [LARGE SCALE GENOMIC DNA]</scope>
    <source>
        <strain evidence="3">DSM 26893</strain>
    </source>
</reference>
<dbReference type="Proteomes" id="UP000199372">
    <property type="component" value="Unassembled WGS sequence"/>
</dbReference>
<sequence>MSAAAIAALLWLVAANLIAMLPSKRHHWPAACVLITIALPIVAWLWVSVATWAALLFVVAAGSVLRYPVFYAALWLRGLLR</sequence>